<protein>
    <submittedName>
        <fullName evidence="2">Uncharacterized protein</fullName>
    </submittedName>
</protein>
<dbReference type="EMBL" id="CAMPGE010014000">
    <property type="protein sequence ID" value="CAI2372703.1"/>
    <property type="molecule type" value="Genomic_DNA"/>
</dbReference>
<sequence>MIPVHDSDTVIQNRVKRARVHSMDHRKDLAKVAKSPQDLLKGINGLVVSYAKDTNAANLFSIIEDKRVNWKNIANGILDEKSAANSIFKQELQKRRRLRAKANILKQSSIKSLGRRGACLKTDSDGESDVYKLFEHVKSDIIRKKIQGSMKPCYTKVMINENEFESYNFTQASSKVRPVLKKTFKNSSLLKLHSETAGLRQRGIELKNLFTQKNQGFKRFMRSILKSKKSKNKVRSRYLRKNTNLETPMTMQTMSSCKRLATSSSNRAKTSASTKRRSGRKTSNNLLRFSKRVKRRALINSREYVYKKPDKSLFPDYDSFLDFGCKKISQFGQVKPEKKAKLNNFM</sequence>
<feature type="region of interest" description="Disordered" evidence="1">
    <location>
        <begin position="253"/>
        <end position="285"/>
    </location>
</feature>
<reference evidence="2" key="1">
    <citation type="submission" date="2023-07" db="EMBL/GenBank/DDBJ databases">
        <authorList>
            <consortium name="AG Swart"/>
            <person name="Singh M."/>
            <person name="Singh A."/>
            <person name="Seah K."/>
            <person name="Emmerich C."/>
        </authorList>
    </citation>
    <scope>NUCLEOTIDE SEQUENCE</scope>
    <source>
        <strain evidence="2">DP1</strain>
    </source>
</reference>
<dbReference type="Proteomes" id="UP001295684">
    <property type="component" value="Unassembled WGS sequence"/>
</dbReference>
<feature type="compositionally biased region" description="Polar residues" evidence="1">
    <location>
        <begin position="253"/>
        <end position="273"/>
    </location>
</feature>
<evidence type="ECO:0000313" key="2">
    <source>
        <dbReference type="EMBL" id="CAI2372703.1"/>
    </source>
</evidence>
<organism evidence="2 3">
    <name type="scientific">Euplotes crassus</name>
    <dbReference type="NCBI Taxonomy" id="5936"/>
    <lineage>
        <taxon>Eukaryota</taxon>
        <taxon>Sar</taxon>
        <taxon>Alveolata</taxon>
        <taxon>Ciliophora</taxon>
        <taxon>Intramacronucleata</taxon>
        <taxon>Spirotrichea</taxon>
        <taxon>Hypotrichia</taxon>
        <taxon>Euplotida</taxon>
        <taxon>Euplotidae</taxon>
        <taxon>Moneuplotes</taxon>
    </lineage>
</organism>
<name>A0AAD1XHB3_EUPCR</name>
<comment type="caution">
    <text evidence="2">The sequence shown here is derived from an EMBL/GenBank/DDBJ whole genome shotgun (WGS) entry which is preliminary data.</text>
</comment>
<evidence type="ECO:0000256" key="1">
    <source>
        <dbReference type="SAM" id="MobiDB-lite"/>
    </source>
</evidence>
<dbReference type="AlphaFoldDB" id="A0AAD1XHB3"/>
<proteinExistence type="predicted"/>
<accession>A0AAD1XHB3</accession>
<evidence type="ECO:0000313" key="3">
    <source>
        <dbReference type="Proteomes" id="UP001295684"/>
    </source>
</evidence>
<gene>
    <name evidence="2" type="ORF">ECRASSUSDP1_LOCUS14034</name>
</gene>
<keyword evidence="3" id="KW-1185">Reference proteome</keyword>